<feature type="domain" description="Aminotransferase-like plant mobile" evidence="1">
    <location>
        <begin position="62"/>
        <end position="294"/>
    </location>
</feature>
<evidence type="ECO:0000259" key="1">
    <source>
        <dbReference type="Pfam" id="PF10536"/>
    </source>
</evidence>
<name>A0A6P4CZB7_ARADU</name>
<dbReference type="AlphaFoldDB" id="A0A6P4CZB7"/>
<dbReference type="GO" id="GO:0010073">
    <property type="term" value="P:meristem maintenance"/>
    <property type="evidence" value="ECO:0007669"/>
    <property type="project" value="InterPro"/>
</dbReference>
<evidence type="ECO:0000313" key="2">
    <source>
        <dbReference type="Proteomes" id="UP000515211"/>
    </source>
</evidence>
<dbReference type="InterPro" id="IPR019557">
    <property type="entry name" value="AminoTfrase-like_pln_mobile"/>
</dbReference>
<evidence type="ECO:0000313" key="3">
    <source>
        <dbReference type="RefSeq" id="XP_015958896.1"/>
    </source>
</evidence>
<organism evidence="2 3">
    <name type="scientific">Arachis duranensis</name>
    <name type="common">Wild peanut</name>
    <dbReference type="NCBI Taxonomy" id="130453"/>
    <lineage>
        <taxon>Eukaryota</taxon>
        <taxon>Viridiplantae</taxon>
        <taxon>Streptophyta</taxon>
        <taxon>Embryophyta</taxon>
        <taxon>Tracheophyta</taxon>
        <taxon>Spermatophyta</taxon>
        <taxon>Magnoliopsida</taxon>
        <taxon>eudicotyledons</taxon>
        <taxon>Gunneridae</taxon>
        <taxon>Pentapetalae</taxon>
        <taxon>rosids</taxon>
        <taxon>fabids</taxon>
        <taxon>Fabales</taxon>
        <taxon>Fabaceae</taxon>
        <taxon>Papilionoideae</taxon>
        <taxon>50 kb inversion clade</taxon>
        <taxon>dalbergioids sensu lato</taxon>
        <taxon>Dalbergieae</taxon>
        <taxon>Pterocarpus clade</taxon>
        <taxon>Arachis</taxon>
    </lineage>
</organism>
<dbReference type="Pfam" id="PF10536">
    <property type="entry name" value="PMD"/>
    <property type="match status" value="1"/>
</dbReference>
<dbReference type="Proteomes" id="UP000515211">
    <property type="component" value="Chromosome 4"/>
</dbReference>
<protein>
    <submittedName>
        <fullName evidence="3">Protein MAIN-LIKE 1-like</fullName>
    </submittedName>
</protein>
<reference evidence="3" key="2">
    <citation type="submission" date="2025-08" db="UniProtKB">
        <authorList>
            <consortium name="RefSeq"/>
        </authorList>
    </citation>
    <scope>IDENTIFICATION</scope>
    <source>
        <tissue evidence="3">Whole plant</tissue>
    </source>
</reference>
<dbReference type="InterPro" id="IPR044824">
    <property type="entry name" value="MAIN-like"/>
</dbReference>
<sequence>MEQQLLGYEHTLYRLDQAEHIVEKLDRVAPQILRTRRNSMKRPVEEIMPDLRRAGFEHVAYIVEFKHDWSLASALIKRWRPESHTFHLPWREMTITLQGVTYQLGLTIDGDPVGGCIDGWKQHHDGWSIENFFQQLLGAIPDLEDKQELEQDVIEERLLRYRRGYIMQVIGGILFPNASDSRVHIRWLPLLEDHDRYGRLSWGLAVLAWLYCQMCRAMKHSQRNLGGCISLLLSWAYLHIPLLWPVGFDTRRFLLVERWVEYRLDNAKGEHRLRHYRRMLNGIGILNVDWTPYAGLHL</sequence>
<dbReference type="RefSeq" id="XP_015958896.1">
    <property type="nucleotide sequence ID" value="XM_016103410.1"/>
</dbReference>
<dbReference type="KEGG" id="adu:107482814"/>
<dbReference type="PANTHER" id="PTHR46033">
    <property type="entry name" value="PROTEIN MAIN-LIKE 2"/>
    <property type="match status" value="1"/>
</dbReference>
<dbReference type="GeneID" id="107482814"/>
<dbReference type="PANTHER" id="PTHR46033:SF8">
    <property type="entry name" value="PROTEIN MAINTENANCE OF MERISTEMS-LIKE"/>
    <property type="match status" value="1"/>
</dbReference>
<accession>A0A6P4CZB7</accession>
<reference evidence="2" key="1">
    <citation type="journal article" date="2016" name="Nat. Genet.">
        <title>The genome sequences of Arachis duranensis and Arachis ipaensis, the diploid ancestors of cultivated peanut.</title>
        <authorList>
            <person name="Bertioli D.J."/>
            <person name="Cannon S.B."/>
            <person name="Froenicke L."/>
            <person name="Huang G."/>
            <person name="Farmer A.D."/>
            <person name="Cannon E.K."/>
            <person name="Liu X."/>
            <person name="Gao D."/>
            <person name="Clevenger J."/>
            <person name="Dash S."/>
            <person name="Ren L."/>
            <person name="Moretzsohn M.C."/>
            <person name="Shirasawa K."/>
            <person name="Huang W."/>
            <person name="Vidigal B."/>
            <person name="Abernathy B."/>
            <person name="Chu Y."/>
            <person name="Niederhuth C.E."/>
            <person name="Umale P."/>
            <person name="Araujo A.C."/>
            <person name="Kozik A."/>
            <person name="Kim K.D."/>
            <person name="Burow M.D."/>
            <person name="Varshney R.K."/>
            <person name="Wang X."/>
            <person name="Zhang X."/>
            <person name="Barkley N."/>
            <person name="Guimaraes P.M."/>
            <person name="Isobe S."/>
            <person name="Guo B."/>
            <person name="Liao B."/>
            <person name="Stalker H.T."/>
            <person name="Schmitz R.J."/>
            <person name="Scheffler B.E."/>
            <person name="Leal-Bertioli S.C."/>
            <person name="Xun X."/>
            <person name="Jackson S.A."/>
            <person name="Michelmore R."/>
            <person name="Ozias-Akins P."/>
        </authorList>
    </citation>
    <scope>NUCLEOTIDE SEQUENCE [LARGE SCALE GENOMIC DNA]</scope>
    <source>
        <strain evidence="2">cv. V14167</strain>
    </source>
</reference>
<proteinExistence type="predicted"/>
<keyword evidence="2" id="KW-1185">Reference proteome</keyword>
<gene>
    <name evidence="3" type="primary">LOC107482814</name>
</gene>